<keyword evidence="2" id="KW-1185">Reference proteome</keyword>
<dbReference type="Proteomes" id="UP000727407">
    <property type="component" value="Unassembled WGS sequence"/>
</dbReference>
<evidence type="ECO:0000313" key="1">
    <source>
        <dbReference type="EMBL" id="KAF5890757.1"/>
    </source>
</evidence>
<evidence type="ECO:0000313" key="2">
    <source>
        <dbReference type="Proteomes" id="UP000727407"/>
    </source>
</evidence>
<reference evidence="1" key="1">
    <citation type="submission" date="2020-07" db="EMBL/GenBank/DDBJ databases">
        <title>Clarias magur genome sequencing, assembly and annotation.</title>
        <authorList>
            <person name="Kushwaha B."/>
            <person name="Kumar R."/>
            <person name="Das P."/>
            <person name="Joshi C.G."/>
            <person name="Kumar D."/>
            <person name="Nagpure N.S."/>
            <person name="Pandey M."/>
            <person name="Agarwal S."/>
            <person name="Srivastava S."/>
            <person name="Singh M."/>
            <person name="Sahoo L."/>
            <person name="Jayasankar P."/>
            <person name="Meher P.K."/>
            <person name="Koringa P.G."/>
            <person name="Iquebal M.A."/>
            <person name="Das S.P."/>
            <person name="Bit A."/>
            <person name="Patnaik S."/>
            <person name="Patel N."/>
            <person name="Shah T.M."/>
            <person name="Hinsu A."/>
            <person name="Jena J.K."/>
        </authorList>
    </citation>
    <scope>NUCLEOTIDE SEQUENCE</scope>
    <source>
        <strain evidence="1">CIFAMagur01</strain>
        <tissue evidence="1">Testis</tissue>
    </source>
</reference>
<sequence>MVIDFFESQVNNMVMVVIDWFSEYLCRIPLLELPTICAMAAMLFCHIEREVARDNKCFLTTTMENSRKLSRLPK</sequence>
<accession>A0A8J4U0M1</accession>
<comment type="caution">
    <text evidence="1">The sequence shown here is derived from an EMBL/GenBank/DDBJ whole genome shotgun (WGS) entry which is preliminary data.</text>
</comment>
<gene>
    <name evidence="1" type="ORF">DAT39_019541</name>
</gene>
<proteinExistence type="predicted"/>
<name>A0A8J4U0M1_CLAMG</name>
<organism evidence="1 2">
    <name type="scientific">Clarias magur</name>
    <name type="common">Asian catfish</name>
    <name type="synonym">Macropteronotus magur</name>
    <dbReference type="NCBI Taxonomy" id="1594786"/>
    <lineage>
        <taxon>Eukaryota</taxon>
        <taxon>Metazoa</taxon>
        <taxon>Chordata</taxon>
        <taxon>Craniata</taxon>
        <taxon>Vertebrata</taxon>
        <taxon>Euteleostomi</taxon>
        <taxon>Actinopterygii</taxon>
        <taxon>Neopterygii</taxon>
        <taxon>Teleostei</taxon>
        <taxon>Ostariophysi</taxon>
        <taxon>Siluriformes</taxon>
        <taxon>Clariidae</taxon>
        <taxon>Clarias</taxon>
    </lineage>
</organism>
<protein>
    <submittedName>
        <fullName evidence="1">Uncharacterized protein</fullName>
    </submittedName>
</protein>
<dbReference type="EMBL" id="QNUK01000653">
    <property type="protein sequence ID" value="KAF5890757.1"/>
    <property type="molecule type" value="Genomic_DNA"/>
</dbReference>
<feature type="non-terminal residue" evidence="1">
    <location>
        <position position="74"/>
    </location>
</feature>
<dbReference type="AlphaFoldDB" id="A0A8J4U0M1"/>